<comment type="caution">
    <text evidence="2">The sequence shown here is derived from an EMBL/GenBank/DDBJ whole genome shotgun (WGS) entry which is preliminary data.</text>
</comment>
<protein>
    <submittedName>
        <fullName evidence="2">Uncharacterized protein</fullName>
    </submittedName>
</protein>
<dbReference type="EMBL" id="JAKOGI010002686">
    <property type="protein sequence ID" value="KAJ8421523.1"/>
    <property type="molecule type" value="Genomic_DNA"/>
</dbReference>
<evidence type="ECO:0000256" key="1">
    <source>
        <dbReference type="SAM" id="MobiDB-lite"/>
    </source>
</evidence>
<feature type="compositionally biased region" description="Low complexity" evidence="1">
    <location>
        <begin position="105"/>
        <end position="146"/>
    </location>
</feature>
<dbReference type="Proteomes" id="UP001153076">
    <property type="component" value="Unassembled WGS sequence"/>
</dbReference>
<gene>
    <name evidence="2" type="ORF">Cgig2_018763</name>
</gene>
<name>A0A9Q1GN16_9CARY</name>
<accession>A0A9Q1GN16</accession>
<organism evidence="2 3">
    <name type="scientific">Carnegiea gigantea</name>
    <dbReference type="NCBI Taxonomy" id="171969"/>
    <lineage>
        <taxon>Eukaryota</taxon>
        <taxon>Viridiplantae</taxon>
        <taxon>Streptophyta</taxon>
        <taxon>Embryophyta</taxon>
        <taxon>Tracheophyta</taxon>
        <taxon>Spermatophyta</taxon>
        <taxon>Magnoliopsida</taxon>
        <taxon>eudicotyledons</taxon>
        <taxon>Gunneridae</taxon>
        <taxon>Pentapetalae</taxon>
        <taxon>Caryophyllales</taxon>
        <taxon>Cactineae</taxon>
        <taxon>Cactaceae</taxon>
        <taxon>Cactoideae</taxon>
        <taxon>Echinocereeae</taxon>
        <taxon>Carnegiea</taxon>
    </lineage>
</organism>
<evidence type="ECO:0000313" key="3">
    <source>
        <dbReference type="Proteomes" id="UP001153076"/>
    </source>
</evidence>
<proteinExistence type="predicted"/>
<feature type="compositionally biased region" description="Basic and acidic residues" evidence="1">
    <location>
        <begin position="182"/>
        <end position="191"/>
    </location>
</feature>
<reference evidence="2" key="1">
    <citation type="submission" date="2022-04" db="EMBL/GenBank/DDBJ databases">
        <title>Carnegiea gigantea Genome sequencing and assembly v2.</title>
        <authorList>
            <person name="Copetti D."/>
            <person name="Sanderson M.J."/>
            <person name="Burquez A."/>
            <person name="Wojciechowski M.F."/>
        </authorList>
    </citation>
    <scope>NUCLEOTIDE SEQUENCE</scope>
    <source>
        <strain evidence="2">SGP5-SGP5p</strain>
        <tissue evidence="2">Aerial part</tissue>
    </source>
</reference>
<feature type="region of interest" description="Disordered" evidence="1">
    <location>
        <begin position="83"/>
        <end position="212"/>
    </location>
</feature>
<sequence>MRESSALRQNPLPEDYHDLCPSFDLGVVTQYAHDSNIPEMVQTIFYTIVHNDTAELGLSCTMNGQDDVTPRVRTSEELLADGTLEGNPYSASSPQPSRAELFPTSSSSSSVGTSASSSLDGVSASSSLKGSSASSSTDEALTSSSAQAAPGTPGRAMLNKRGRTSAEPVLEVVAEGLGPENTKGKSSDKEPWNWLPRCHPRTDSGRGRASSGGREACLVNVAAKKGVVGTPKATRAISQIARETPAGTRACPTNSLAVDSVAKLELVQDLAKSWDLIALRTSEPIKVTEEEVAVAEFSGTLNEALSKAKAILAKAKDEVVVGVEKAVKAEELGHQRGREESKEFLCKVLATLAPGLQEDNYFEAYLCYVEEHQRAEAEGRDLKEVEFIPPSDVGDEDEGSTPLDDKAGTSDDEGPGDGGANV</sequence>
<evidence type="ECO:0000313" key="2">
    <source>
        <dbReference type="EMBL" id="KAJ8421523.1"/>
    </source>
</evidence>
<dbReference type="AlphaFoldDB" id="A0A9Q1GN16"/>
<keyword evidence="3" id="KW-1185">Reference proteome</keyword>
<feature type="region of interest" description="Disordered" evidence="1">
    <location>
        <begin position="379"/>
        <end position="422"/>
    </location>
</feature>